<dbReference type="EMBL" id="LN824141">
    <property type="protein sequence ID" value="CEP78297.1"/>
    <property type="molecule type" value="Genomic_DNA"/>
</dbReference>
<keyword evidence="2 5" id="KW-0812">Transmembrane</keyword>
<keyword evidence="7" id="KW-0436">Ligase</keyword>
<evidence type="ECO:0000313" key="7">
    <source>
        <dbReference type="EMBL" id="CEP78297.1"/>
    </source>
</evidence>
<feature type="domain" description="O-antigen ligase-related" evidence="6">
    <location>
        <begin position="245"/>
        <end position="388"/>
    </location>
</feature>
<feature type="transmembrane region" description="Helical" evidence="5">
    <location>
        <begin position="169"/>
        <end position="189"/>
    </location>
</feature>
<keyword evidence="7" id="KW-0328">Glycosyltransferase</keyword>
<feature type="transmembrane region" description="Helical" evidence="5">
    <location>
        <begin position="214"/>
        <end position="231"/>
    </location>
</feature>
<dbReference type="GO" id="GO:0016874">
    <property type="term" value="F:ligase activity"/>
    <property type="evidence" value="ECO:0007669"/>
    <property type="project" value="UniProtKB-KW"/>
</dbReference>
<evidence type="ECO:0000256" key="5">
    <source>
        <dbReference type="SAM" id="Phobius"/>
    </source>
</evidence>
<organism evidence="7 8">
    <name type="scientific">Defluviitoga tunisiensis</name>
    <dbReference type="NCBI Taxonomy" id="1006576"/>
    <lineage>
        <taxon>Bacteria</taxon>
        <taxon>Thermotogati</taxon>
        <taxon>Thermotogota</taxon>
        <taxon>Thermotogae</taxon>
        <taxon>Petrotogales</taxon>
        <taxon>Petrotogaceae</taxon>
        <taxon>Defluviitoga</taxon>
    </lineage>
</organism>
<evidence type="ECO:0000313" key="8">
    <source>
        <dbReference type="Proteomes" id="UP000032809"/>
    </source>
</evidence>
<dbReference type="EC" id="2.4.1.-" evidence="7"/>
<dbReference type="InterPro" id="IPR007016">
    <property type="entry name" value="O-antigen_ligase-rel_domated"/>
</dbReference>
<keyword evidence="7" id="KW-0808">Transferase</keyword>
<dbReference type="STRING" id="1006576.DTL3_0993"/>
<reference evidence="8" key="1">
    <citation type="submission" date="2014-11" db="EMBL/GenBank/DDBJ databases">
        <authorList>
            <person name="Wibberg D."/>
        </authorList>
    </citation>
    <scope>NUCLEOTIDE SEQUENCE [LARGE SCALE GENOMIC DNA]</scope>
    <source>
        <strain evidence="8">L3</strain>
    </source>
</reference>
<dbReference type="GO" id="GO:0016020">
    <property type="term" value="C:membrane"/>
    <property type="evidence" value="ECO:0007669"/>
    <property type="project" value="UniProtKB-SubCell"/>
</dbReference>
<dbReference type="Pfam" id="PF04932">
    <property type="entry name" value="Wzy_C"/>
    <property type="match status" value="1"/>
</dbReference>
<evidence type="ECO:0000256" key="2">
    <source>
        <dbReference type="ARBA" id="ARBA00022692"/>
    </source>
</evidence>
<feature type="transmembrane region" description="Helical" evidence="5">
    <location>
        <begin position="371"/>
        <end position="392"/>
    </location>
</feature>
<dbReference type="Proteomes" id="UP000032809">
    <property type="component" value="Chromosome I"/>
</dbReference>
<dbReference type="InterPro" id="IPR051533">
    <property type="entry name" value="WaaL-like"/>
</dbReference>
<comment type="subcellular location">
    <subcellularLocation>
        <location evidence="1">Membrane</location>
        <topology evidence="1">Multi-pass membrane protein</topology>
    </subcellularLocation>
</comment>
<dbReference type="AlphaFoldDB" id="A0A0C7NR51"/>
<feature type="transmembrane region" description="Helical" evidence="5">
    <location>
        <begin position="140"/>
        <end position="157"/>
    </location>
</feature>
<evidence type="ECO:0000256" key="4">
    <source>
        <dbReference type="ARBA" id="ARBA00023136"/>
    </source>
</evidence>
<dbReference type="GO" id="GO:0016757">
    <property type="term" value="F:glycosyltransferase activity"/>
    <property type="evidence" value="ECO:0007669"/>
    <property type="project" value="UniProtKB-KW"/>
</dbReference>
<feature type="transmembrane region" description="Helical" evidence="5">
    <location>
        <begin position="102"/>
        <end position="128"/>
    </location>
</feature>
<keyword evidence="4 5" id="KW-0472">Membrane</keyword>
<evidence type="ECO:0000256" key="1">
    <source>
        <dbReference type="ARBA" id="ARBA00004141"/>
    </source>
</evidence>
<feature type="transmembrane region" description="Helical" evidence="5">
    <location>
        <begin position="238"/>
        <end position="255"/>
    </location>
</feature>
<keyword evidence="8" id="KW-1185">Reference proteome</keyword>
<feature type="transmembrane region" description="Helical" evidence="5">
    <location>
        <begin position="73"/>
        <end position="90"/>
    </location>
</feature>
<evidence type="ECO:0000256" key="3">
    <source>
        <dbReference type="ARBA" id="ARBA00022989"/>
    </source>
</evidence>
<feature type="transmembrane region" description="Helical" evidence="5">
    <location>
        <begin position="50"/>
        <end position="67"/>
    </location>
</feature>
<feature type="transmembrane region" description="Helical" evidence="5">
    <location>
        <begin position="413"/>
        <end position="434"/>
    </location>
</feature>
<name>A0A0C7NR51_DEFTU</name>
<feature type="transmembrane region" description="Helical" evidence="5">
    <location>
        <begin position="284"/>
        <end position="304"/>
    </location>
</feature>
<dbReference type="PANTHER" id="PTHR37422">
    <property type="entry name" value="TEICHURONIC ACID BIOSYNTHESIS PROTEIN TUAE"/>
    <property type="match status" value="1"/>
</dbReference>
<feature type="transmembrane region" description="Helical" evidence="5">
    <location>
        <begin position="20"/>
        <end position="43"/>
    </location>
</feature>
<dbReference type="HOGENOM" id="CLU_590147_0_0_0"/>
<evidence type="ECO:0000259" key="6">
    <source>
        <dbReference type="Pfam" id="PF04932"/>
    </source>
</evidence>
<proteinExistence type="predicted"/>
<dbReference type="RefSeq" id="WP_045087781.1">
    <property type="nucleotide sequence ID" value="NZ_LN824141.1"/>
</dbReference>
<dbReference type="PANTHER" id="PTHR37422:SF13">
    <property type="entry name" value="LIPOPOLYSACCHARIDE BIOSYNTHESIS PROTEIN PA4999-RELATED"/>
    <property type="match status" value="1"/>
</dbReference>
<feature type="transmembrane region" description="Helical" evidence="5">
    <location>
        <begin position="261"/>
        <end position="277"/>
    </location>
</feature>
<sequence length="463" mass="53604">MDRNANENTKFIDFIKALFFLFIVIQALIFNNAFITFGLFILLFFLEKKYLLSIILVSPIIETILIVVEGVTITKLLVIFYTFYFLYVIVKENAVIIDKKSWILLVYLFIVIFGLFNAITFGPFLSLVDWDYNAIINENFISYIPKILFSILLYSYIKIKGYNYLRDNLRYLAVLISIALIIIAVYFFITISNESSNWWNVARRFTFKGADPNNFASILSSLSIFPLYLILKSRTKREIVVGIISVALIYFSIFLTLSKGGTLTLIFSIILTFFVLSKKNVKRSFFVLSLGIIIIAILVNFEIIDFSPLYERFFGEHIYDISSFTTRRSDWWLAGIKAIKQRPILGFGGSFYAGMWINYTAYGEMFVMHSLYIEILVQYGILGLIVFLWIIVRILKDFKQLINKLNKGQLKDTIFLIPFISLLTCLFAGLSLSWQWRDLLWFFISICLGVGSLTGENIKMSNI</sequence>
<dbReference type="KEGG" id="dtn:DTL3_0993"/>
<keyword evidence="3 5" id="KW-1133">Transmembrane helix</keyword>
<accession>A0A0C7NR51</accession>
<gene>
    <name evidence="7" type="ORF">DTL3_0993</name>
</gene>
<protein>
    <submittedName>
        <fullName evidence="7">O-Antigen ligase</fullName>
        <ecNumber evidence="7">2.4.1.-</ecNumber>
    </submittedName>
</protein>
<feature type="transmembrane region" description="Helical" evidence="5">
    <location>
        <begin position="440"/>
        <end position="458"/>
    </location>
</feature>